<proteinExistence type="predicted"/>
<evidence type="ECO:0000313" key="11">
    <source>
        <dbReference type="EMBL" id="ROP29777.1"/>
    </source>
</evidence>
<dbReference type="SUPFAM" id="SSF141523">
    <property type="entry name" value="L,D-transpeptidase catalytic domain-like"/>
    <property type="match status" value="1"/>
</dbReference>
<evidence type="ECO:0000313" key="12">
    <source>
        <dbReference type="Proteomes" id="UP000271683"/>
    </source>
</evidence>
<name>A0A3N1GHR8_9ACTN</name>
<dbReference type="InterPro" id="IPR041280">
    <property type="entry name" value="Big_10"/>
</dbReference>
<dbReference type="InterPro" id="IPR038063">
    <property type="entry name" value="Transpep_catalytic_dom"/>
</dbReference>
<keyword evidence="9" id="KW-0732">Signal</keyword>
<organism evidence="11 12">
    <name type="scientific">Couchioplanes caeruleus</name>
    <dbReference type="NCBI Taxonomy" id="56438"/>
    <lineage>
        <taxon>Bacteria</taxon>
        <taxon>Bacillati</taxon>
        <taxon>Actinomycetota</taxon>
        <taxon>Actinomycetes</taxon>
        <taxon>Micromonosporales</taxon>
        <taxon>Micromonosporaceae</taxon>
        <taxon>Couchioplanes</taxon>
    </lineage>
</organism>
<dbReference type="Gene3D" id="2.60.40.3780">
    <property type="match status" value="1"/>
</dbReference>
<evidence type="ECO:0000256" key="1">
    <source>
        <dbReference type="ARBA" id="ARBA00004752"/>
    </source>
</evidence>
<evidence type="ECO:0000256" key="2">
    <source>
        <dbReference type="ARBA" id="ARBA00022679"/>
    </source>
</evidence>
<reference evidence="11 12" key="1">
    <citation type="submission" date="2018-11" db="EMBL/GenBank/DDBJ databases">
        <title>Sequencing the genomes of 1000 actinobacteria strains.</title>
        <authorList>
            <person name="Klenk H.-P."/>
        </authorList>
    </citation>
    <scope>NUCLEOTIDE SEQUENCE [LARGE SCALE GENOMIC DNA]</scope>
    <source>
        <strain evidence="11 12">DSM 43634</strain>
    </source>
</reference>
<dbReference type="GO" id="GO:0005576">
    <property type="term" value="C:extracellular region"/>
    <property type="evidence" value="ECO:0007669"/>
    <property type="project" value="TreeGrafter"/>
</dbReference>
<dbReference type="GO" id="GO:0016746">
    <property type="term" value="F:acyltransferase activity"/>
    <property type="evidence" value="ECO:0007669"/>
    <property type="project" value="UniProtKB-KW"/>
</dbReference>
<evidence type="ECO:0000256" key="5">
    <source>
        <dbReference type="ARBA" id="ARBA00023315"/>
    </source>
</evidence>
<dbReference type="GO" id="GO:0018104">
    <property type="term" value="P:peptidoglycan-protein cross-linking"/>
    <property type="evidence" value="ECO:0007669"/>
    <property type="project" value="TreeGrafter"/>
</dbReference>
<evidence type="ECO:0000256" key="8">
    <source>
        <dbReference type="SAM" id="MobiDB-lite"/>
    </source>
</evidence>
<dbReference type="GO" id="GO:0071972">
    <property type="term" value="F:peptidoglycan L,D-transpeptidase activity"/>
    <property type="evidence" value="ECO:0007669"/>
    <property type="project" value="TreeGrafter"/>
</dbReference>
<dbReference type="PROSITE" id="PS52029">
    <property type="entry name" value="LD_TPASE"/>
    <property type="match status" value="1"/>
</dbReference>
<feature type="signal peptide" evidence="9">
    <location>
        <begin position="1"/>
        <end position="34"/>
    </location>
</feature>
<dbReference type="Pfam" id="PF03734">
    <property type="entry name" value="YkuD"/>
    <property type="match status" value="1"/>
</dbReference>
<dbReference type="InterPro" id="IPR005490">
    <property type="entry name" value="LD_TPept_cat_dom"/>
</dbReference>
<comment type="caution">
    <text evidence="11">The sequence shown here is derived from an EMBL/GenBank/DDBJ whole genome shotgun (WGS) entry which is preliminary data.</text>
</comment>
<keyword evidence="5" id="KW-0012">Acyltransferase</keyword>
<keyword evidence="3 7" id="KW-0133">Cell shape</keyword>
<dbReference type="GO" id="GO:0071555">
    <property type="term" value="P:cell wall organization"/>
    <property type="evidence" value="ECO:0007669"/>
    <property type="project" value="UniProtKB-UniRule"/>
</dbReference>
<dbReference type="CDD" id="cd16913">
    <property type="entry name" value="YkuD_like"/>
    <property type="match status" value="1"/>
</dbReference>
<feature type="compositionally biased region" description="Low complexity" evidence="8">
    <location>
        <begin position="53"/>
        <end position="70"/>
    </location>
</feature>
<evidence type="ECO:0000256" key="6">
    <source>
        <dbReference type="ARBA" id="ARBA00023316"/>
    </source>
</evidence>
<feature type="region of interest" description="Disordered" evidence="8">
    <location>
        <begin position="52"/>
        <end position="73"/>
    </location>
</feature>
<evidence type="ECO:0000256" key="3">
    <source>
        <dbReference type="ARBA" id="ARBA00022960"/>
    </source>
</evidence>
<dbReference type="InterPro" id="IPR050979">
    <property type="entry name" value="LD-transpeptidase"/>
</dbReference>
<evidence type="ECO:0000256" key="9">
    <source>
        <dbReference type="SAM" id="SignalP"/>
    </source>
</evidence>
<evidence type="ECO:0000256" key="4">
    <source>
        <dbReference type="ARBA" id="ARBA00022984"/>
    </source>
</evidence>
<evidence type="ECO:0000256" key="7">
    <source>
        <dbReference type="PROSITE-ProRule" id="PRU01373"/>
    </source>
</evidence>
<dbReference type="Pfam" id="PF17964">
    <property type="entry name" value="Big_10"/>
    <property type="match status" value="1"/>
</dbReference>
<accession>A0A3N1GHR8</accession>
<dbReference type="PANTHER" id="PTHR30582:SF2">
    <property type="entry name" value="L,D-TRANSPEPTIDASE YCIB-RELATED"/>
    <property type="match status" value="1"/>
</dbReference>
<evidence type="ECO:0000259" key="10">
    <source>
        <dbReference type="PROSITE" id="PS52029"/>
    </source>
</evidence>
<dbReference type="UniPathway" id="UPA00219"/>
<keyword evidence="6 7" id="KW-0961">Cell wall biogenesis/degradation</keyword>
<dbReference type="PANTHER" id="PTHR30582">
    <property type="entry name" value="L,D-TRANSPEPTIDASE"/>
    <property type="match status" value="1"/>
</dbReference>
<feature type="chain" id="PRO_5018029919" evidence="9">
    <location>
        <begin position="35"/>
        <end position="436"/>
    </location>
</feature>
<gene>
    <name evidence="11" type="ORF">EDD30_2589</name>
</gene>
<feature type="active site" description="Nucleophile" evidence="7">
    <location>
        <position position="371"/>
    </location>
</feature>
<feature type="active site" description="Proton donor/acceptor" evidence="7">
    <location>
        <position position="353"/>
    </location>
</feature>
<dbReference type="Proteomes" id="UP000271683">
    <property type="component" value="Unassembled WGS sequence"/>
</dbReference>
<dbReference type="AlphaFoldDB" id="A0A3N1GHR8"/>
<comment type="pathway">
    <text evidence="1 7">Cell wall biogenesis; peptidoglycan biosynthesis.</text>
</comment>
<keyword evidence="4 7" id="KW-0573">Peptidoglycan synthesis</keyword>
<dbReference type="EMBL" id="RJKL01000001">
    <property type="protein sequence ID" value="ROP29777.1"/>
    <property type="molecule type" value="Genomic_DNA"/>
</dbReference>
<dbReference type="Gene3D" id="2.40.440.10">
    <property type="entry name" value="L,D-transpeptidase catalytic domain-like"/>
    <property type="match status" value="1"/>
</dbReference>
<dbReference type="GO" id="GO:0008360">
    <property type="term" value="P:regulation of cell shape"/>
    <property type="evidence" value="ECO:0007669"/>
    <property type="project" value="UniProtKB-UniRule"/>
</dbReference>
<dbReference type="Gene3D" id="2.60.40.3710">
    <property type="match status" value="1"/>
</dbReference>
<sequence>MCPQNARTGLGMIGMRRSLPAVVSLLVVAPLALAGCGDDAGRPAQATWVASGAPSTAPSVSPDSSAPSVAPGGGGSLNVTPVAGKKGVPISAEIGFALSGGKVTAVVLKDDKGKTVSGALREDGSSWVPAKPLKNSRGYVASVTAVDAAGQSRTETTSFTTRAEGGPLTGTGLYLFDGNTYGVAMPVVVEFNPGIKQKDRAAVQKRMFVKSSPAQPGTWSWTSSGTQAFYRPPNFWRSGTKLSVRIAVEGLPTGGGRYGDLDRSADAEIGRSFVMKVDNESKKMTVTQDGAVVKSIPVSLGRKKYPSASGTMVVMEKKRKTVFDTRGEFPAEDAYRVDVEYAQRLTWSGQYIHAAEWSVADQGRRNVSHGCVNVSQANGQWLFERTLIGDPITIRGTENEVAYGNGWTPWDVSWKEFVKGSALPVPAELAAQAGEA</sequence>
<keyword evidence="2" id="KW-0808">Transferase</keyword>
<feature type="domain" description="L,D-TPase catalytic" evidence="10">
    <location>
        <begin position="273"/>
        <end position="395"/>
    </location>
</feature>
<protein>
    <submittedName>
        <fullName evidence="11">L,D-transpeptidase-like protein</fullName>
    </submittedName>
</protein>